<dbReference type="EMBL" id="JACDTQ010001694">
    <property type="protein sequence ID" value="KAF5921398.1"/>
    <property type="molecule type" value="Genomic_DNA"/>
</dbReference>
<comment type="caution">
    <text evidence="2">The sequence shown here is derived from an EMBL/GenBank/DDBJ whole genome shotgun (WGS) entry which is preliminary data.</text>
</comment>
<keyword evidence="1" id="KW-0472">Membrane</keyword>
<keyword evidence="1" id="KW-0812">Transmembrane</keyword>
<accession>A0A7J7F0I2</accession>
<name>A0A7J7F0I2_DICBM</name>
<dbReference type="Proteomes" id="UP000551758">
    <property type="component" value="Unassembled WGS sequence"/>
</dbReference>
<organism evidence="2 3">
    <name type="scientific">Diceros bicornis minor</name>
    <name type="common">South-central black rhinoceros</name>
    <dbReference type="NCBI Taxonomy" id="77932"/>
    <lineage>
        <taxon>Eukaryota</taxon>
        <taxon>Metazoa</taxon>
        <taxon>Chordata</taxon>
        <taxon>Craniata</taxon>
        <taxon>Vertebrata</taxon>
        <taxon>Euteleostomi</taxon>
        <taxon>Mammalia</taxon>
        <taxon>Eutheria</taxon>
        <taxon>Laurasiatheria</taxon>
        <taxon>Perissodactyla</taxon>
        <taxon>Rhinocerotidae</taxon>
        <taxon>Diceros</taxon>
    </lineage>
</organism>
<protein>
    <submittedName>
        <fullName evidence="2">Uncharacterized protein</fullName>
    </submittedName>
</protein>
<sequence>MQRALSLRSISRCSGSSLALDGPPQVEGELDEQDCLLGTSRWLLPSSAAALNLPHASKLSPPSGPRFSIYPAVLGAAGTGMVVATVASLLVFHYAARHTEMFPCLGQLLVSTLSVEPPSF</sequence>
<evidence type="ECO:0000313" key="2">
    <source>
        <dbReference type="EMBL" id="KAF5921398.1"/>
    </source>
</evidence>
<keyword evidence="3" id="KW-1185">Reference proteome</keyword>
<evidence type="ECO:0000256" key="1">
    <source>
        <dbReference type="SAM" id="Phobius"/>
    </source>
</evidence>
<dbReference type="AlphaFoldDB" id="A0A7J7F0I2"/>
<feature type="transmembrane region" description="Helical" evidence="1">
    <location>
        <begin position="69"/>
        <end position="92"/>
    </location>
</feature>
<proteinExistence type="predicted"/>
<gene>
    <name evidence="2" type="ORF">HPG69_019449</name>
</gene>
<keyword evidence="1" id="KW-1133">Transmembrane helix</keyword>
<reference evidence="2 3" key="1">
    <citation type="journal article" date="2020" name="Mol. Biol. Evol.">
        <title>Interspecific Gene Flow and the Evolution of Specialization in Black and White Rhinoceros.</title>
        <authorList>
            <person name="Moodley Y."/>
            <person name="Westbury M.V."/>
            <person name="Russo I.M."/>
            <person name="Gopalakrishnan S."/>
            <person name="Rakotoarivelo A."/>
            <person name="Olsen R.A."/>
            <person name="Prost S."/>
            <person name="Tunstall T."/>
            <person name="Ryder O.A."/>
            <person name="Dalen L."/>
            <person name="Bruford M.W."/>
        </authorList>
    </citation>
    <scope>NUCLEOTIDE SEQUENCE [LARGE SCALE GENOMIC DNA]</scope>
    <source>
        <strain evidence="2">SBR-YM</strain>
        <tissue evidence="2">Skin</tissue>
    </source>
</reference>
<evidence type="ECO:0000313" key="3">
    <source>
        <dbReference type="Proteomes" id="UP000551758"/>
    </source>
</evidence>